<proteinExistence type="predicted"/>
<dbReference type="Proteomes" id="UP001046870">
    <property type="component" value="Chromosome 5"/>
</dbReference>
<dbReference type="AlphaFoldDB" id="A0A9D3TC34"/>
<evidence type="ECO:0000313" key="2">
    <source>
        <dbReference type="Proteomes" id="UP001046870"/>
    </source>
</evidence>
<dbReference type="EMBL" id="JAFDVH010000005">
    <property type="protein sequence ID" value="KAG7477712.1"/>
    <property type="molecule type" value="Genomic_DNA"/>
</dbReference>
<reference evidence="1" key="1">
    <citation type="submission" date="2021-01" db="EMBL/GenBank/DDBJ databases">
        <authorList>
            <person name="Zahm M."/>
            <person name="Roques C."/>
            <person name="Cabau C."/>
            <person name="Klopp C."/>
            <person name="Donnadieu C."/>
            <person name="Jouanno E."/>
            <person name="Lampietro C."/>
            <person name="Louis A."/>
            <person name="Herpin A."/>
            <person name="Echchiki A."/>
            <person name="Berthelot C."/>
            <person name="Parey E."/>
            <person name="Roest-Crollius H."/>
            <person name="Braasch I."/>
            <person name="Postlethwait J."/>
            <person name="Bobe J."/>
            <person name="Montfort J."/>
            <person name="Bouchez O."/>
            <person name="Begum T."/>
            <person name="Mejri S."/>
            <person name="Adams A."/>
            <person name="Chen W.-J."/>
            <person name="Guiguen Y."/>
        </authorList>
    </citation>
    <scope>NUCLEOTIDE SEQUENCE</scope>
    <source>
        <strain evidence="1">YG-15Mar2019-1</strain>
        <tissue evidence="1">Brain</tissue>
    </source>
</reference>
<gene>
    <name evidence="1" type="ORF">MATL_G00072510</name>
</gene>
<comment type="caution">
    <text evidence="1">The sequence shown here is derived from an EMBL/GenBank/DDBJ whole genome shotgun (WGS) entry which is preliminary data.</text>
</comment>
<sequence>MLGAISIKRIFNFSSVLKTVTQLIEFHICARGLKCSFTKKARVYMQHLEWPCNALMNTCTAKVCLVAVMCPL</sequence>
<name>A0A9D3TC34_MEGAT</name>
<keyword evidence="2" id="KW-1185">Reference proteome</keyword>
<evidence type="ECO:0000313" key="1">
    <source>
        <dbReference type="EMBL" id="KAG7477712.1"/>
    </source>
</evidence>
<protein>
    <submittedName>
        <fullName evidence="1">Uncharacterized protein</fullName>
    </submittedName>
</protein>
<organism evidence="1 2">
    <name type="scientific">Megalops atlanticus</name>
    <name type="common">Tarpon</name>
    <name type="synonym">Clupea gigantea</name>
    <dbReference type="NCBI Taxonomy" id="7932"/>
    <lineage>
        <taxon>Eukaryota</taxon>
        <taxon>Metazoa</taxon>
        <taxon>Chordata</taxon>
        <taxon>Craniata</taxon>
        <taxon>Vertebrata</taxon>
        <taxon>Euteleostomi</taxon>
        <taxon>Actinopterygii</taxon>
        <taxon>Neopterygii</taxon>
        <taxon>Teleostei</taxon>
        <taxon>Elopiformes</taxon>
        <taxon>Megalopidae</taxon>
        <taxon>Megalops</taxon>
    </lineage>
</organism>
<accession>A0A9D3TC34</accession>